<keyword evidence="1" id="KW-0812">Transmembrane</keyword>
<organism evidence="2 3">
    <name type="scientific">Catenuloplanes niger</name>
    <dbReference type="NCBI Taxonomy" id="587534"/>
    <lineage>
        <taxon>Bacteria</taxon>
        <taxon>Bacillati</taxon>
        <taxon>Actinomycetota</taxon>
        <taxon>Actinomycetes</taxon>
        <taxon>Micromonosporales</taxon>
        <taxon>Micromonosporaceae</taxon>
        <taxon>Catenuloplanes</taxon>
    </lineage>
</organism>
<feature type="transmembrane region" description="Helical" evidence="1">
    <location>
        <begin position="130"/>
        <end position="147"/>
    </location>
</feature>
<reference evidence="2 3" key="1">
    <citation type="submission" date="2023-07" db="EMBL/GenBank/DDBJ databases">
        <title>Sequencing the genomes of 1000 actinobacteria strains.</title>
        <authorList>
            <person name="Klenk H.-P."/>
        </authorList>
    </citation>
    <scope>NUCLEOTIDE SEQUENCE [LARGE SCALE GENOMIC DNA]</scope>
    <source>
        <strain evidence="2 3">DSM 44711</strain>
    </source>
</reference>
<dbReference type="RefSeq" id="WP_310420513.1">
    <property type="nucleotide sequence ID" value="NZ_JAVDYC010000001.1"/>
</dbReference>
<feature type="transmembrane region" description="Helical" evidence="1">
    <location>
        <begin position="20"/>
        <end position="38"/>
    </location>
</feature>
<evidence type="ECO:0000313" key="2">
    <source>
        <dbReference type="EMBL" id="MDR7325632.1"/>
    </source>
</evidence>
<gene>
    <name evidence="2" type="ORF">J2S44_005882</name>
</gene>
<sequence>MTPSVVSRPPAPRRRRGGRVSWTLVTLASLAVTGYFVGQYMTGTLDELAAEEVGLATTYAPQPFWVRIVFYVHIVSAGLALAVGPFQFVRAIRRRLPVAHRWAGRTYVAAIAFAAPSGLVMAFYSSAAFVGLFGFGTLAVLWGWTTWRGYRAIRARDVASHQAWMIRSFALTFAAPTLRLWFGLLIGVQLLMGRAAEISVDEITGIAYAAVPFLCWMPNVVVAELMIRRRNLPGLHLSPPPTPRRVVLPAEAAA</sequence>
<feature type="transmembrane region" description="Helical" evidence="1">
    <location>
        <begin position="107"/>
        <end position="124"/>
    </location>
</feature>
<evidence type="ECO:0000256" key="1">
    <source>
        <dbReference type="SAM" id="Phobius"/>
    </source>
</evidence>
<keyword evidence="1" id="KW-0472">Membrane</keyword>
<feature type="transmembrane region" description="Helical" evidence="1">
    <location>
        <begin position="203"/>
        <end position="227"/>
    </location>
</feature>
<feature type="transmembrane region" description="Helical" evidence="1">
    <location>
        <begin position="168"/>
        <end position="191"/>
    </location>
</feature>
<accession>A0AAE4CVN9</accession>
<dbReference type="Pfam" id="PF10067">
    <property type="entry name" value="DUF2306"/>
    <property type="match status" value="1"/>
</dbReference>
<evidence type="ECO:0000313" key="3">
    <source>
        <dbReference type="Proteomes" id="UP001183629"/>
    </source>
</evidence>
<proteinExistence type="predicted"/>
<name>A0AAE4CVN9_9ACTN</name>
<comment type="caution">
    <text evidence="2">The sequence shown here is derived from an EMBL/GenBank/DDBJ whole genome shotgun (WGS) entry which is preliminary data.</text>
</comment>
<protein>
    <submittedName>
        <fullName evidence="2">Membrane protein</fullName>
    </submittedName>
</protein>
<dbReference type="Proteomes" id="UP001183629">
    <property type="component" value="Unassembled WGS sequence"/>
</dbReference>
<dbReference type="InterPro" id="IPR018750">
    <property type="entry name" value="DUF2306_membrane"/>
</dbReference>
<keyword evidence="3" id="KW-1185">Reference proteome</keyword>
<dbReference type="AlphaFoldDB" id="A0AAE4CVN9"/>
<keyword evidence="1" id="KW-1133">Transmembrane helix</keyword>
<feature type="transmembrane region" description="Helical" evidence="1">
    <location>
        <begin position="64"/>
        <end position="86"/>
    </location>
</feature>
<dbReference type="EMBL" id="JAVDYC010000001">
    <property type="protein sequence ID" value="MDR7325632.1"/>
    <property type="molecule type" value="Genomic_DNA"/>
</dbReference>